<evidence type="ECO:0000259" key="3">
    <source>
        <dbReference type="Pfam" id="PF04967"/>
    </source>
</evidence>
<reference evidence="6" key="1">
    <citation type="submission" date="2016-10" db="EMBL/GenBank/DDBJ databases">
        <authorList>
            <person name="Varghese N."/>
            <person name="Submissions S."/>
        </authorList>
    </citation>
    <scope>NUCLEOTIDE SEQUENCE [LARGE SCALE GENOMIC DNA]</scope>
    <source>
        <strain evidence="6">CGMCC 1.7736</strain>
    </source>
</reference>
<dbReference type="Gene3D" id="1.10.10.10">
    <property type="entry name" value="Winged helix-like DNA-binding domain superfamily/Winged helix DNA-binding domain"/>
    <property type="match status" value="1"/>
</dbReference>
<dbReference type="Pfam" id="PF24277">
    <property type="entry name" value="DmsR_N"/>
    <property type="match status" value="1"/>
</dbReference>
<protein>
    <submittedName>
        <fullName evidence="5">Uncharacterized protein</fullName>
    </submittedName>
</protein>
<feature type="domain" description="HTH bat-type" evidence="3">
    <location>
        <begin position="171"/>
        <end position="222"/>
    </location>
</feature>
<proteinExistence type="predicted"/>
<keyword evidence="1" id="KW-0805">Transcription regulation</keyword>
<dbReference type="InterPro" id="IPR007050">
    <property type="entry name" value="HTH_bacterioopsin"/>
</dbReference>
<evidence type="ECO:0000313" key="5">
    <source>
        <dbReference type="EMBL" id="SFR69293.1"/>
    </source>
</evidence>
<evidence type="ECO:0000256" key="2">
    <source>
        <dbReference type="ARBA" id="ARBA00023163"/>
    </source>
</evidence>
<dbReference type="Pfam" id="PF04967">
    <property type="entry name" value="HTH_10"/>
    <property type="match status" value="1"/>
</dbReference>
<accession>A0A1I6IRD6</accession>
<keyword evidence="2" id="KW-0804">Transcription</keyword>
<dbReference type="Proteomes" id="UP000198531">
    <property type="component" value="Unassembled WGS sequence"/>
</dbReference>
<feature type="domain" description="DmsR-like N-terminal" evidence="4">
    <location>
        <begin position="18"/>
        <end position="154"/>
    </location>
</feature>
<dbReference type="PANTHER" id="PTHR34236:SF1">
    <property type="entry name" value="DIMETHYL SULFOXIDE REDUCTASE TRANSCRIPTIONAL ACTIVATOR"/>
    <property type="match status" value="1"/>
</dbReference>
<dbReference type="InterPro" id="IPR056433">
    <property type="entry name" value="DmsR-like_N"/>
</dbReference>
<evidence type="ECO:0000313" key="6">
    <source>
        <dbReference type="Proteomes" id="UP000198531"/>
    </source>
</evidence>
<dbReference type="STRING" id="553469.SAMN04487947_3593"/>
<sequence length="228" mass="25190">MYGKMQSQFGILARSMTARGVHAEVEIVSCSACRIGNMADRETDISEISRSTIPADDTVTVDFRADADAEFEDADEVFRYGDTAVYRFECEAGTTPACPCEFVECRGCPVQSFRTTDGAVVLLFVARDVDHLRGIVLDLREQFPDVSLRRLTRSRDPDAGDDLVLLDRESLTARQREVLTTAHRMGYFSHPKDANATEVAGALDINRSTFAEHLSAAQSKLLDSILEA</sequence>
<name>A0A1I6IRD6_9EURY</name>
<gene>
    <name evidence="5" type="ORF">SAMN04487947_3593</name>
</gene>
<organism evidence="5 6">
    <name type="scientific">Halogeometricum rufum</name>
    <dbReference type="NCBI Taxonomy" id="553469"/>
    <lineage>
        <taxon>Archaea</taxon>
        <taxon>Methanobacteriati</taxon>
        <taxon>Methanobacteriota</taxon>
        <taxon>Stenosarchaea group</taxon>
        <taxon>Halobacteria</taxon>
        <taxon>Halobacteriales</taxon>
        <taxon>Haloferacaceae</taxon>
        <taxon>Halogeometricum</taxon>
    </lineage>
</organism>
<dbReference type="PANTHER" id="PTHR34236">
    <property type="entry name" value="DIMETHYL SULFOXIDE REDUCTASE TRANSCRIPTIONAL ACTIVATOR"/>
    <property type="match status" value="1"/>
</dbReference>
<dbReference type="InterPro" id="IPR036388">
    <property type="entry name" value="WH-like_DNA-bd_sf"/>
</dbReference>
<dbReference type="EMBL" id="FOYT01000004">
    <property type="protein sequence ID" value="SFR69293.1"/>
    <property type="molecule type" value="Genomic_DNA"/>
</dbReference>
<dbReference type="AlphaFoldDB" id="A0A1I6IRD6"/>
<keyword evidence="6" id="KW-1185">Reference proteome</keyword>
<evidence type="ECO:0000256" key="1">
    <source>
        <dbReference type="ARBA" id="ARBA00023015"/>
    </source>
</evidence>
<evidence type="ECO:0000259" key="4">
    <source>
        <dbReference type="Pfam" id="PF24277"/>
    </source>
</evidence>